<comment type="caution">
    <text evidence="1">The sequence shown here is derived from an EMBL/GenBank/DDBJ whole genome shotgun (WGS) entry which is preliminary data.</text>
</comment>
<gene>
    <name evidence="1" type="ORF">ACOLOM_LOCUS6993</name>
</gene>
<dbReference type="EMBL" id="CAJVPT010015252">
    <property type="protein sequence ID" value="CAG8610317.1"/>
    <property type="molecule type" value="Genomic_DNA"/>
</dbReference>
<evidence type="ECO:0000313" key="2">
    <source>
        <dbReference type="Proteomes" id="UP000789525"/>
    </source>
</evidence>
<evidence type="ECO:0000313" key="1">
    <source>
        <dbReference type="EMBL" id="CAG8610317.1"/>
    </source>
</evidence>
<name>A0ACA9MT72_9GLOM</name>
<feature type="non-terminal residue" evidence="1">
    <location>
        <position position="1"/>
    </location>
</feature>
<proteinExistence type="predicted"/>
<dbReference type="Proteomes" id="UP000789525">
    <property type="component" value="Unassembled WGS sequence"/>
</dbReference>
<protein>
    <submittedName>
        <fullName evidence="1">13040_t:CDS:1</fullName>
    </submittedName>
</protein>
<sequence length="104" mass="12177">TIQTIDQDNDTTIRSTEDTSMARTQYIWSKQVEEEQNMQNKAHYNTGETYCKTGKNSTAKGKEMATNNLRSVRIDDSDIKMDFDNNNSFQEKQDWQIQEKQETL</sequence>
<reference evidence="1" key="1">
    <citation type="submission" date="2021-06" db="EMBL/GenBank/DDBJ databases">
        <authorList>
            <person name="Kallberg Y."/>
            <person name="Tangrot J."/>
            <person name="Rosling A."/>
        </authorList>
    </citation>
    <scope>NUCLEOTIDE SEQUENCE</scope>
    <source>
        <strain evidence="1">CL356</strain>
    </source>
</reference>
<keyword evidence="2" id="KW-1185">Reference proteome</keyword>
<organism evidence="1 2">
    <name type="scientific">Acaulospora colombiana</name>
    <dbReference type="NCBI Taxonomy" id="27376"/>
    <lineage>
        <taxon>Eukaryota</taxon>
        <taxon>Fungi</taxon>
        <taxon>Fungi incertae sedis</taxon>
        <taxon>Mucoromycota</taxon>
        <taxon>Glomeromycotina</taxon>
        <taxon>Glomeromycetes</taxon>
        <taxon>Diversisporales</taxon>
        <taxon>Acaulosporaceae</taxon>
        <taxon>Acaulospora</taxon>
    </lineage>
</organism>
<accession>A0ACA9MT72</accession>